<evidence type="ECO:0000259" key="2">
    <source>
        <dbReference type="Pfam" id="PF17919"/>
    </source>
</evidence>
<proteinExistence type="predicted"/>
<comment type="caution">
    <text evidence="3">The sequence shown here is derived from an EMBL/GenBank/DDBJ whole genome shotgun (WGS) entry which is preliminary data.</text>
</comment>
<name>A0AAV7RQT7_PLEWA</name>
<dbReference type="Gene3D" id="3.10.20.370">
    <property type="match status" value="1"/>
</dbReference>
<dbReference type="Gene3D" id="3.30.70.270">
    <property type="match status" value="1"/>
</dbReference>
<organism evidence="3 4">
    <name type="scientific">Pleurodeles waltl</name>
    <name type="common">Iberian ribbed newt</name>
    <dbReference type="NCBI Taxonomy" id="8319"/>
    <lineage>
        <taxon>Eukaryota</taxon>
        <taxon>Metazoa</taxon>
        <taxon>Chordata</taxon>
        <taxon>Craniata</taxon>
        <taxon>Vertebrata</taxon>
        <taxon>Euteleostomi</taxon>
        <taxon>Amphibia</taxon>
        <taxon>Batrachia</taxon>
        <taxon>Caudata</taxon>
        <taxon>Salamandroidea</taxon>
        <taxon>Salamandridae</taxon>
        <taxon>Pleurodelinae</taxon>
        <taxon>Pleurodeles</taxon>
    </lineage>
</organism>
<dbReference type="Proteomes" id="UP001066276">
    <property type="component" value="Chromosome 5"/>
</dbReference>
<dbReference type="PANTHER" id="PTHR37984">
    <property type="entry name" value="PROTEIN CBG26694"/>
    <property type="match status" value="1"/>
</dbReference>
<accession>A0AAV7RQT7</accession>
<sequence length="136" mass="15590">MVPLFTPLTELISKKQPRKVIWTEACQNAFDDLKAAMCTAPVLKSPDYSKEFVVQTDVPEHGIGAVLSQLNEEGLDQPVAVISRRLLPRERRWSAIEREAFAVVWALKKLRLYLFGAHFRVQTDHRCLQMVNADER</sequence>
<keyword evidence="4" id="KW-1185">Reference proteome</keyword>
<keyword evidence="1" id="KW-0511">Multifunctional enzyme</keyword>
<dbReference type="Pfam" id="PF17919">
    <property type="entry name" value="RT_RNaseH_2"/>
    <property type="match status" value="1"/>
</dbReference>
<dbReference type="InterPro" id="IPR043502">
    <property type="entry name" value="DNA/RNA_pol_sf"/>
</dbReference>
<evidence type="ECO:0000256" key="1">
    <source>
        <dbReference type="ARBA" id="ARBA00023268"/>
    </source>
</evidence>
<dbReference type="CDD" id="cd09274">
    <property type="entry name" value="RNase_HI_RT_Ty3"/>
    <property type="match status" value="1"/>
</dbReference>
<dbReference type="InterPro" id="IPR050951">
    <property type="entry name" value="Retrovirus_Pol_polyprotein"/>
</dbReference>
<dbReference type="InterPro" id="IPR041577">
    <property type="entry name" value="RT_RNaseH_2"/>
</dbReference>
<dbReference type="InterPro" id="IPR043128">
    <property type="entry name" value="Rev_trsase/Diguanyl_cyclase"/>
</dbReference>
<gene>
    <name evidence="3" type="ORF">NDU88_006675</name>
</gene>
<reference evidence="3" key="1">
    <citation type="journal article" date="2022" name="bioRxiv">
        <title>Sequencing and chromosome-scale assembly of the giantPleurodeles waltlgenome.</title>
        <authorList>
            <person name="Brown T."/>
            <person name="Elewa A."/>
            <person name="Iarovenko S."/>
            <person name="Subramanian E."/>
            <person name="Araus A.J."/>
            <person name="Petzold A."/>
            <person name="Susuki M."/>
            <person name="Suzuki K.-i.T."/>
            <person name="Hayashi T."/>
            <person name="Toyoda A."/>
            <person name="Oliveira C."/>
            <person name="Osipova E."/>
            <person name="Leigh N.D."/>
            <person name="Simon A."/>
            <person name="Yun M.H."/>
        </authorList>
    </citation>
    <scope>NUCLEOTIDE SEQUENCE</scope>
    <source>
        <strain evidence="3">20211129_DDA</strain>
        <tissue evidence="3">Liver</tissue>
    </source>
</reference>
<dbReference type="AlphaFoldDB" id="A0AAV7RQT7"/>
<dbReference type="SUPFAM" id="SSF56672">
    <property type="entry name" value="DNA/RNA polymerases"/>
    <property type="match status" value="1"/>
</dbReference>
<dbReference type="GO" id="GO:0003824">
    <property type="term" value="F:catalytic activity"/>
    <property type="evidence" value="ECO:0007669"/>
    <property type="project" value="UniProtKB-KW"/>
</dbReference>
<dbReference type="EMBL" id="JANPWB010000009">
    <property type="protein sequence ID" value="KAJ1153917.1"/>
    <property type="molecule type" value="Genomic_DNA"/>
</dbReference>
<feature type="domain" description="Reverse transcriptase/retrotransposon-derived protein RNase H-like" evidence="2">
    <location>
        <begin position="22"/>
        <end position="121"/>
    </location>
</feature>
<dbReference type="FunFam" id="3.10.20.370:FF:000001">
    <property type="entry name" value="Retrovirus-related Pol polyprotein from transposon 17.6-like protein"/>
    <property type="match status" value="1"/>
</dbReference>
<evidence type="ECO:0000313" key="3">
    <source>
        <dbReference type="EMBL" id="KAJ1153917.1"/>
    </source>
</evidence>
<protein>
    <recommendedName>
        <fullName evidence="2">Reverse transcriptase/retrotransposon-derived protein RNase H-like domain-containing protein</fullName>
    </recommendedName>
</protein>
<evidence type="ECO:0000313" key="4">
    <source>
        <dbReference type="Proteomes" id="UP001066276"/>
    </source>
</evidence>
<dbReference type="PANTHER" id="PTHR37984:SF5">
    <property type="entry name" value="PROTEIN NYNRIN-LIKE"/>
    <property type="match status" value="1"/>
</dbReference>